<gene>
    <name evidence="13 16" type="primary">ruvC</name>
    <name evidence="16" type="ordered locus">BN6_24630</name>
</gene>
<evidence type="ECO:0000256" key="12">
    <source>
        <dbReference type="ARBA" id="ARBA00029354"/>
    </source>
</evidence>
<evidence type="ECO:0000256" key="11">
    <source>
        <dbReference type="ARBA" id="ARBA00023204"/>
    </source>
</evidence>
<dbReference type="OrthoDB" id="9805499at2"/>
<feature type="active site" evidence="13">
    <location>
        <position position="141"/>
    </location>
</feature>
<accession>K0JWB7</accession>
<dbReference type="PATRIC" id="fig|1179773.3.peg.2465"/>
<comment type="catalytic activity">
    <reaction evidence="12 13">
        <text>Endonucleolytic cleavage at a junction such as a reciprocal single-stranded crossover between two homologous DNA duplexes (Holliday junction).</text>
        <dbReference type="EC" id="3.1.21.10"/>
    </reaction>
</comment>
<dbReference type="RefSeq" id="WP_015099889.1">
    <property type="nucleotide sequence ID" value="NC_019673.1"/>
</dbReference>
<feature type="binding site" evidence="13">
    <location>
        <position position="141"/>
    </location>
    <ligand>
        <name>Mg(2+)</name>
        <dbReference type="ChEBI" id="CHEBI:18420"/>
        <label>1</label>
    </ligand>
</feature>
<dbReference type="GO" id="GO:0005737">
    <property type="term" value="C:cytoplasm"/>
    <property type="evidence" value="ECO:0007669"/>
    <property type="project" value="UniProtKB-SubCell"/>
</dbReference>
<dbReference type="EC" id="3.1.21.10" evidence="13 14"/>
<keyword evidence="6 13" id="KW-0227">DNA damage</keyword>
<feature type="binding site" evidence="13">
    <location>
        <position position="7"/>
    </location>
    <ligand>
        <name>Mg(2+)</name>
        <dbReference type="ChEBI" id="CHEBI:18420"/>
        <label>1</label>
    </ligand>
</feature>
<feature type="region of interest" description="Disordered" evidence="15">
    <location>
        <begin position="182"/>
        <end position="201"/>
    </location>
</feature>
<keyword evidence="3 13" id="KW-0540">Nuclease</keyword>
<evidence type="ECO:0000256" key="6">
    <source>
        <dbReference type="ARBA" id="ARBA00022763"/>
    </source>
</evidence>
<dbReference type="PANTHER" id="PTHR30194">
    <property type="entry name" value="CROSSOVER JUNCTION ENDODEOXYRIBONUCLEASE RUVC"/>
    <property type="match status" value="1"/>
</dbReference>
<evidence type="ECO:0000313" key="16">
    <source>
        <dbReference type="EMBL" id="CCH29777.1"/>
    </source>
</evidence>
<evidence type="ECO:0000256" key="15">
    <source>
        <dbReference type="SAM" id="MobiDB-lite"/>
    </source>
</evidence>
<dbReference type="AlphaFoldDB" id="K0JWB7"/>
<dbReference type="PRINTS" id="PR00696">
    <property type="entry name" value="RSOLVASERUVC"/>
</dbReference>
<dbReference type="CDD" id="cd16962">
    <property type="entry name" value="RuvC"/>
    <property type="match status" value="1"/>
</dbReference>
<sequence length="201" mass="21168">MRVFGVDPGLTRCGFGVVDGGPGRTVKPVAVDVVRTPADEDLAVRLLRLSDAVEEWLDRYRPQAVAVERVFSQHNVRTAMGTAQAGGVVALSAARRGLPVVFHTPSEVKAAVTGSGRADKAQVTTMVTKLLGLKEAPRPADAADALALAICHLWRAPMRARLEEAQARAAELARAHRARLAQASARLPAGPTGAKTGGKTK</sequence>
<dbReference type="InterPro" id="IPR020563">
    <property type="entry name" value="X-over_junc_endoDNase_Mg_BS"/>
</dbReference>
<evidence type="ECO:0000313" key="17">
    <source>
        <dbReference type="Proteomes" id="UP000006281"/>
    </source>
</evidence>
<evidence type="ECO:0000256" key="10">
    <source>
        <dbReference type="ARBA" id="ARBA00023172"/>
    </source>
</evidence>
<keyword evidence="4 13" id="KW-0479">Metal-binding</keyword>
<evidence type="ECO:0000256" key="1">
    <source>
        <dbReference type="ARBA" id="ARBA00009518"/>
    </source>
</evidence>
<keyword evidence="10 13" id="KW-0233">DNA recombination</keyword>
<evidence type="ECO:0000256" key="5">
    <source>
        <dbReference type="ARBA" id="ARBA00022759"/>
    </source>
</evidence>
<dbReference type="GO" id="GO:0048476">
    <property type="term" value="C:Holliday junction resolvase complex"/>
    <property type="evidence" value="ECO:0007669"/>
    <property type="project" value="UniProtKB-UniRule"/>
</dbReference>
<keyword evidence="7 13" id="KW-0378">Hydrolase</keyword>
<dbReference type="InterPro" id="IPR002176">
    <property type="entry name" value="X-over_junc_endoDNase_RuvC"/>
</dbReference>
<dbReference type="EMBL" id="HE804045">
    <property type="protein sequence ID" value="CCH29777.1"/>
    <property type="molecule type" value="Genomic_DNA"/>
</dbReference>
<comment type="subunit">
    <text evidence="13">Homodimer which binds Holliday junction (HJ) DNA. The HJ becomes 2-fold symmetrical on binding to RuvC with unstacked arms; it has a different conformation from HJ DNA in complex with RuvA. In the full resolvosome a probable DNA-RuvA(4)-RuvB(12)-RuvC(2) complex forms which resolves the HJ.</text>
</comment>
<evidence type="ECO:0000256" key="3">
    <source>
        <dbReference type="ARBA" id="ARBA00022722"/>
    </source>
</evidence>
<comment type="subcellular location">
    <subcellularLocation>
        <location evidence="13">Cytoplasm</location>
    </subcellularLocation>
</comment>
<evidence type="ECO:0000256" key="14">
    <source>
        <dbReference type="NCBIfam" id="TIGR00228"/>
    </source>
</evidence>
<dbReference type="NCBIfam" id="NF000711">
    <property type="entry name" value="PRK00039.2-1"/>
    <property type="match status" value="1"/>
</dbReference>
<dbReference type="PROSITE" id="PS01321">
    <property type="entry name" value="RUVC"/>
    <property type="match status" value="1"/>
</dbReference>
<dbReference type="FunFam" id="3.30.420.10:FF:000002">
    <property type="entry name" value="Crossover junction endodeoxyribonuclease RuvC"/>
    <property type="match status" value="1"/>
</dbReference>
<keyword evidence="11 13" id="KW-0234">DNA repair</keyword>
<dbReference type="Gene3D" id="3.30.420.10">
    <property type="entry name" value="Ribonuclease H-like superfamily/Ribonuclease H"/>
    <property type="match status" value="1"/>
</dbReference>
<dbReference type="Pfam" id="PF02075">
    <property type="entry name" value="RuvC"/>
    <property type="match status" value="1"/>
</dbReference>
<evidence type="ECO:0000256" key="9">
    <source>
        <dbReference type="ARBA" id="ARBA00023125"/>
    </source>
</evidence>
<keyword evidence="8 13" id="KW-0460">Magnesium</keyword>
<evidence type="ECO:0000256" key="13">
    <source>
        <dbReference type="HAMAP-Rule" id="MF_00034"/>
    </source>
</evidence>
<feature type="active site" evidence="13">
    <location>
        <position position="7"/>
    </location>
</feature>
<dbReference type="GO" id="GO:0003677">
    <property type="term" value="F:DNA binding"/>
    <property type="evidence" value="ECO:0007669"/>
    <property type="project" value="UniProtKB-KW"/>
</dbReference>
<dbReference type="SUPFAM" id="SSF53098">
    <property type="entry name" value="Ribonuclease H-like"/>
    <property type="match status" value="1"/>
</dbReference>
<keyword evidence="2 13" id="KW-0963">Cytoplasm</keyword>
<evidence type="ECO:0000256" key="4">
    <source>
        <dbReference type="ARBA" id="ARBA00022723"/>
    </source>
</evidence>
<comment type="cofactor">
    <cofactor evidence="13">
        <name>Mg(2+)</name>
        <dbReference type="ChEBI" id="CHEBI:18420"/>
    </cofactor>
    <text evidence="13">Binds 2 Mg(2+) ion per subunit.</text>
</comment>
<dbReference type="BioCyc" id="SESP1179773:BN6_RS11980-MONOMER"/>
<dbReference type="InterPro" id="IPR012337">
    <property type="entry name" value="RNaseH-like_sf"/>
</dbReference>
<feature type="active site" evidence="13">
    <location>
        <position position="68"/>
    </location>
</feature>
<dbReference type="InterPro" id="IPR036397">
    <property type="entry name" value="RNaseH_sf"/>
</dbReference>
<organism evidence="16 17">
    <name type="scientific">Saccharothrix espanaensis (strain ATCC 51144 / DSM 44229 / JCM 9112 / NBRC 15066 / NRRL 15764)</name>
    <dbReference type="NCBI Taxonomy" id="1179773"/>
    <lineage>
        <taxon>Bacteria</taxon>
        <taxon>Bacillati</taxon>
        <taxon>Actinomycetota</taxon>
        <taxon>Actinomycetes</taxon>
        <taxon>Pseudonocardiales</taxon>
        <taxon>Pseudonocardiaceae</taxon>
        <taxon>Saccharothrix</taxon>
    </lineage>
</organism>
<name>K0JWB7_SACES</name>
<evidence type="ECO:0000256" key="7">
    <source>
        <dbReference type="ARBA" id="ARBA00022801"/>
    </source>
</evidence>
<dbReference type="GO" id="GO:0006310">
    <property type="term" value="P:DNA recombination"/>
    <property type="evidence" value="ECO:0007669"/>
    <property type="project" value="UniProtKB-UniRule"/>
</dbReference>
<evidence type="ECO:0000256" key="2">
    <source>
        <dbReference type="ARBA" id="ARBA00022490"/>
    </source>
</evidence>
<dbReference type="GO" id="GO:0000287">
    <property type="term" value="F:magnesium ion binding"/>
    <property type="evidence" value="ECO:0007669"/>
    <property type="project" value="UniProtKB-UniRule"/>
</dbReference>
<comment type="function">
    <text evidence="13">The RuvA-RuvB-RuvC complex processes Holliday junction (HJ) DNA during genetic recombination and DNA repair. Endonuclease that resolves HJ intermediates. Cleaves cruciform DNA by making single-stranded nicks across the HJ at symmetrical positions within the homologous arms, yielding a 5'-phosphate and a 3'-hydroxyl group; requires a central core of homology in the junction. The consensus cleavage sequence is 5'-(A/T)TT(C/G)-3'. Cleavage occurs on the 3'-side of the TT dinucleotide at the point of strand exchange. HJ branch migration catalyzed by RuvA-RuvB allows RuvC to scan DNA until it finds its consensus sequence, where it cleaves and resolves the cruciform DNA.</text>
</comment>
<dbReference type="eggNOG" id="COG0817">
    <property type="taxonomic scope" value="Bacteria"/>
</dbReference>
<protein>
    <recommendedName>
        <fullName evidence="13 14">Crossover junction endodeoxyribonuclease RuvC</fullName>
        <ecNumber evidence="13 14">3.1.21.10</ecNumber>
    </recommendedName>
    <alternativeName>
        <fullName evidence="13">Holliday junction nuclease RuvC</fullName>
    </alternativeName>
    <alternativeName>
        <fullName evidence="13">Holliday junction resolvase RuvC</fullName>
    </alternativeName>
</protein>
<dbReference type="STRING" id="1179773.BN6_24630"/>
<dbReference type="HAMAP" id="MF_00034">
    <property type="entry name" value="RuvC"/>
    <property type="match status" value="1"/>
</dbReference>
<evidence type="ECO:0000256" key="8">
    <source>
        <dbReference type="ARBA" id="ARBA00022842"/>
    </source>
</evidence>
<feature type="binding site" evidence="13">
    <location>
        <position position="68"/>
    </location>
    <ligand>
        <name>Mg(2+)</name>
        <dbReference type="ChEBI" id="CHEBI:18420"/>
        <label>2</label>
    </ligand>
</feature>
<dbReference type="Proteomes" id="UP000006281">
    <property type="component" value="Chromosome"/>
</dbReference>
<proteinExistence type="inferred from homology"/>
<dbReference type="GO" id="GO:0006281">
    <property type="term" value="P:DNA repair"/>
    <property type="evidence" value="ECO:0007669"/>
    <property type="project" value="UniProtKB-UniRule"/>
</dbReference>
<reference evidence="16 17" key="1">
    <citation type="journal article" date="2012" name="BMC Genomics">
        <title>Complete genome sequence of Saccharothrix espanaensis DSM 44229T and comparison to the other completely sequenced Pseudonocardiaceae.</title>
        <authorList>
            <person name="Strobel T."/>
            <person name="Al-Dilaimi A."/>
            <person name="Blom J."/>
            <person name="Gessner A."/>
            <person name="Kalinowski J."/>
            <person name="Luzhetska M."/>
            <person name="Puhler A."/>
            <person name="Szczepanowski R."/>
            <person name="Bechthold A."/>
            <person name="Ruckert C."/>
        </authorList>
    </citation>
    <scope>NUCLEOTIDE SEQUENCE [LARGE SCALE GENOMIC DNA]</scope>
    <source>
        <strain evidence="17">ATCC 51144 / DSM 44229 / JCM 9112 / NBRC 15066 / NRRL 15764</strain>
    </source>
</reference>
<dbReference type="KEGG" id="sesp:BN6_24630"/>
<dbReference type="HOGENOM" id="CLU_091257_0_2_11"/>
<dbReference type="GO" id="GO:0008821">
    <property type="term" value="F:crossover junction DNA endonuclease activity"/>
    <property type="evidence" value="ECO:0007669"/>
    <property type="project" value="UniProtKB-UniRule"/>
</dbReference>
<keyword evidence="17" id="KW-1185">Reference proteome</keyword>
<dbReference type="NCBIfam" id="TIGR00228">
    <property type="entry name" value="ruvC"/>
    <property type="match status" value="1"/>
</dbReference>
<comment type="similarity">
    <text evidence="1 13">Belongs to the RuvC family.</text>
</comment>
<keyword evidence="5 13" id="KW-0255">Endonuclease</keyword>
<keyword evidence="9 13" id="KW-0238">DNA-binding</keyword>
<dbReference type="PANTHER" id="PTHR30194:SF3">
    <property type="entry name" value="CROSSOVER JUNCTION ENDODEOXYRIBONUCLEASE RUVC"/>
    <property type="match status" value="1"/>
</dbReference>